<evidence type="ECO:0000256" key="5">
    <source>
        <dbReference type="SAM" id="SignalP"/>
    </source>
</evidence>
<dbReference type="KEGG" id="mbah:HYN46_15040"/>
<dbReference type="InterPro" id="IPR052945">
    <property type="entry name" value="Mitotic_Regulator"/>
</dbReference>
<dbReference type="InterPro" id="IPR011990">
    <property type="entry name" value="TPR-like_helical_dom_sf"/>
</dbReference>
<accession>A0A345P9S9</accession>
<dbReference type="GO" id="GO:0016020">
    <property type="term" value="C:membrane"/>
    <property type="evidence" value="ECO:0007669"/>
    <property type="project" value="UniProtKB-SubCell"/>
</dbReference>
<dbReference type="Pfam" id="PF03544">
    <property type="entry name" value="TonB_C"/>
    <property type="match status" value="1"/>
</dbReference>
<dbReference type="Gene3D" id="1.25.40.10">
    <property type="entry name" value="Tetratricopeptide repeat domain"/>
    <property type="match status" value="1"/>
</dbReference>
<reference evidence="7 8" key="1">
    <citation type="submission" date="2018-07" db="EMBL/GenBank/DDBJ databases">
        <title>Genome sequencing of Moraxellaceae gen. HYN0046.</title>
        <authorList>
            <person name="Kim M."/>
            <person name="Yi H."/>
        </authorList>
    </citation>
    <scope>NUCLEOTIDE SEQUENCE [LARGE SCALE GENOMIC DNA]</scope>
    <source>
        <strain evidence="7 8">HYN0046</strain>
    </source>
</reference>
<evidence type="ECO:0000313" key="8">
    <source>
        <dbReference type="Proteomes" id="UP000253940"/>
    </source>
</evidence>
<evidence type="ECO:0000256" key="2">
    <source>
        <dbReference type="ARBA" id="ARBA00022692"/>
    </source>
</evidence>
<sequence>MFKTVICGLIIGAASYTAAYAVNQTGPIDLTAITAAATQGNPLAQVQLGQLYEFGQGVSKDYAQALQWYRKSAEQGNAAAQFKLGFMSYHGYGVPQSYVTAVSWYRKAAAQNFVPAEHNLAFMAEKGLGMEENTTEAFNWLLMAAQQNSIQAQWEVGGMYEKGEGVAQNSGLAKFWKDKAVSAGFVPPVQTKTAEQIKAETLLAAQNRQIDPDRPQNIGQFYLMNNFHQLKIVKKSEPVYPKTSLANREFGVVIVWASVDDEGKVTNVTIHRSSGSEALDMAARDAVMHYVYTPYVDPDRGVTRGVKTEEIIEFDLPKM</sequence>
<dbReference type="PANTHER" id="PTHR43628:SF1">
    <property type="entry name" value="CHITIN SYNTHASE REGULATORY FACTOR 2-RELATED"/>
    <property type="match status" value="1"/>
</dbReference>
<feature type="signal peptide" evidence="5">
    <location>
        <begin position="1"/>
        <end position="21"/>
    </location>
</feature>
<dbReference type="AlphaFoldDB" id="A0A345P9S9"/>
<dbReference type="Proteomes" id="UP000253940">
    <property type="component" value="Chromosome"/>
</dbReference>
<evidence type="ECO:0000256" key="1">
    <source>
        <dbReference type="ARBA" id="ARBA00004167"/>
    </source>
</evidence>
<dbReference type="SMART" id="SM00671">
    <property type="entry name" value="SEL1"/>
    <property type="match status" value="4"/>
</dbReference>
<keyword evidence="5" id="KW-0732">Signal</keyword>
<dbReference type="InterPro" id="IPR006260">
    <property type="entry name" value="TonB/TolA_C"/>
</dbReference>
<dbReference type="InterPro" id="IPR006597">
    <property type="entry name" value="Sel1-like"/>
</dbReference>
<evidence type="ECO:0000256" key="3">
    <source>
        <dbReference type="ARBA" id="ARBA00022989"/>
    </source>
</evidence>
<protein>
    <submittedName>
        <fullName evidence="7">TonB family protein</fullName>
    </submittedName>
</protein>
<keyword evidence="3" id="KW-1133">Transmembrane helix</keyword>
<evidence type="ECO:0000256" key="4">
    <source>
        <dbReference type="ARBA" id="ARBA00023136"/>
    </source>
</evidence>
<keyword evidence="8" id="KW-1185">Reference proteome</keyword>
<feature type="domain" description="TonB C-terminal" evidence="6">
    <location>
        <begin position="225"/>
        <end position="319"/>
    </location>
</feature>
<organism evidence="7 8">
    <name type="scientific">Aquirhabdus parva</name>
    <dbReference type="NCBI Taxonomy" id="2283318"/>
    <lineage>
        <taxon>Bacteria</taxon>
        <taxon>Pseudomonadati</taxon>
        <taxon>Pseudomonadota</taxon>
        <taxon>Gammaproteobacteria</taxon>
        <taxon>Moraxellales</taxon>
        <taxon>Moraxellaceae</taxon>
        <taxon>Aquirhabdus</taxon>
    </lineage>
</organism>
<dbReference type="Pfam" id="PF08238">
    <property type="entry name" value="Sel1"/>
    <property type="match status" value="4"/>
</dbReference>
<dbReference type="EMBL" id="CP031222">
    <property type="protein sequence ID" value="AXI04038.1"/>
    <property type="molecule type" value="Genomic_DNA"/>
</dbReference>
<dbReference type="OrthoDB" id="9792653at2"/>
<evidence type="ECO:0000313" key="7">
    <source>
        <dbReference type="EMBL" id="AXI04038.1"/>
    </source>
</evidence>
<dbReference type="RefSeq" id="WP_114900146.1">
    <property type="nucleotide sequence ID" value="NZ_CP031222.1"/>
</dbReference>
<keyword evidence="2" id="KW-0812">Transmembrane</keyword>
<dbReference type="PROSITE" id="PS52015">
    <property type="entry name" value="TONB_CTD"/>
    <property type="match status" value="1"/>
</dbReference>
<dbReference type="Gene3D" id="3.30.1150.10">
    <property type="match status" value="1"/>
</dbReference>
<dbReference type="SUPFAM" id="SSF81901">
    <property type="entry name" value="HCP-like"/>
    <property type="match status" value="1"/>
</dbReference>
<comment type="subcellular location">
    <subcellularLocation>
        <location evidence="1">Membrane</location>
        <topology evidence="1">Single-pass membrane protein</topology>
    </subcellularLocation>
</comment>
<dbReference type="NCBIfam" id="TIGR01352">
    <property type="entry name" value="tonB_Cterm"/>
    <property type="match status" value="1"/>
</dbReference>
<dbReference type="PANTHER" id="PTHR43628">
    <property type="entry name" value="ACTIVATOR OF C KINASE PROTEIN 1-RELATED"/>
    <property type="match status" value="1"/>
</dbReference>
<feature type="chain" id="PRO_5016684629" evidence="5">
    <location>
        <begin position="22"/>
        <end position="319"/>
    </location>
</feature>
<proteinExistence type="predicted"/>
<gene>
    <name evidence="7" type="ORF">HYN46_15040</name>
</gene>
<name>A0A345P9S9_9GAMM</name>
<dbReference type="GO" id="GO:0055085">
    <property type="term" value="P:transmembrane transport"/>
    <property type="evidence" value="ECO:0007669"/>
    <property type="project" value="InterPro"/>
</dbReference>
<keyword evidence="4" id="KW-0472">Membrane</keyword>
<dbReference type="SUPFAM" id="SSF74653">
    <property type="entry name" value="TolA/TonB C-terminal domain"/>
    <property type="match status" value="1"/>
</dbReference>
<evidence type="ECO:0000259" key="6">
    <source>
        <dbReference type="PROSITE" id="PS52015"/>
    </source>
</evidence>
<dbReference type="InterPro" id="IPR037682">
    <property type="entry name" value="TonB_C"/>
</dbReference>